<dbReference type="Proteomes" id="UP000230233">
    <property type="component" value="Chromosome IV"/>
</dbReference>
<comment type="caution">
    <text evidence="1">The sequence shown here is derived from an EMBL/GenBank/DDBJ whole genome shotgun (WGS) entry which is preliminary data.</text>
</comment>
<proteinExistence type="predicted"/>
<evidence type="ECO:0000313" key="2">
    <source>
        <dbReference type="Proteomes" id="UP000230233"/>
    </source>
</evidence>
<name>A0A2G5U148_9PELO</name>
<accession>A0A2G5U148</accession>
<sequence length="75" mass="9072">MKSDFEPTFPSTSTFYKTLIRVRMNSGILETDIIRVFLKKKHFSYQNFLILMGNRFCTRRRKESTEQQEVQMQED</sequence>
<dbReference type="EMBL" id="PDUG01000004">
    <property type="protein sequence ID" value="PIC33265.1"/>
    <property type="molecule type" value="Genomic_DNA"/>
</dbReference>
<reference evidence="2" key="1">
    <citation type="submission" date="2017-10" db="EMBL/GenBank/DDBJ databases">
        <title>Rapid genome shrinkage in a self-fertile nematode reveals novel sperm competition proteins.</title>
        <authorList>
            <person name="Yin D."/>
            <person name="Schwarz E.M."/>
            <person name="Thomas C.G."/>
            <person name="Felde R.L."/>
            <person name="Korf I.F."/>
            <person name="Cutter A.D."/>
            <person name="Schartner C.M."/>
            <person name="Ralston E.J."/>
            <person name="Meyer B.J."/>
            <person name="Haag E.S."/>
        </authorList>
    </citation>
    <scope>NUCLEOTIDE SEQUENCE [LARGE SCALE GENOMIC DNA]</scope>
    <source>
        <strain evidence="2">JU1422</strain>
    </source>
</reference>
<evidence type="ECO:0000313" key="1">
    <source>
        <dbReference type="EMBL" id="PIC33265.1"/>
    </source>
</evidence>
<protein>
    <submittedName>
        <fullName evidence="1">Uncharacterized protein</fullName>
    </submittedName>
</protein>
<dbReference type="AlphaFoldDB" id="A0A2G5U148"/>
<organism evidence="1 2">
    <name type="scientific">Caenorhabditis nigoni</name>
    <dbReference type="NCBI Taxonomy" id="1611254"/>
    <lineage>
        <taxon>Eukaryota</taxon>
        <taxon>Metazoa</taxon>
        <taxon>Ecdysozoa</taxon>
        <taxon>Nematoda</taxon>
        <taxon>Chromadorea</taxon>
        <taxon>Rhabditida</taxon>
        <taxon>Rhabditina</taxon>
        <taxon>Rhabditomorpha</taxon>
        <taxon>Rhabditoidea</taxon>
        <taxon>Rhabditidae</taxon>
        <taxon>Peloderinae</taxon>
        <taxon>Caenorhabditis</taxon>
    </lineage>
</organism>
<keyword evidence="2" id="KW-1185">Reference proteome</keyword>
<gene>
    <name evidence="1" type="primary">Cnig_chr_IV.g13305</name>
    <name evidence="1" type="ORF">B9Z55_013305</name>
</gene>